<evidence type="ECO:0000256" key="5">
    <source>
        <dbReference type="ARBA" id="ARBA00023136"/>
    </source>
</evidence>
<evidence type="ECO:0000256" key="2">
    <source>
        <dbReference type="ARBA" id="ARBA00022741"/>
    </source>
</evidence>
<dbReference type="RefSeq" id="XP_026684232.1">
    <property type="nucleotide sequence ID" value="XM_026828431.1"/>
</dbReference>
<keyword evidence="5 6" id="KW-0472">Membrane</keyword>
<evidence type="ECO:0000256" key="4">
    <source>
        <dbReference type="ARBA" id="ARBA00022989"/>
    </source>
</evidence>
<gene>
    <name evidence="8" type="primary">LOC103506560</name>
</gene>
<dbReference type="GO" id="GO:0042626">
    <property type="term" value="F:ATPase-coupled transmembrane transporter activity"/>
    <property type="evidence" value="ECO:0007669"/>
    <property type="project" value="TreeGrafter"/>
</dbReference>
<keyword evidence="2" id="KW-0547">Nucleotide-binding</keyword>
<dbReference type="PANTHER" id="PTHR24223:SF330">
    <property type="entry name" value="ATP-BINDING CASSETTE SUB-FAMILY C MEMBER 10"/>
    <property type="match status" value="1"/>
</dbReference>
<evidence type="ECO:0000256" key="3">
    <source>
        <dbReference type="ARBA" id="ARBA00022840"/>
    </source>
</evidence>
<dbReference type="GeneID" id="103506560"/>
<dbReference type="Proteomes" id="UP000079169">
    <property type="component" value="Unplaced"/>
</dbReference>
<dbReference type="Gene3D" id="1.20.1560.10">
    <property type="entry name" value="ABC transporter type 1, transmembrane domain"/>
    <property type="match status" value="1"/>
</dbReference>
<organism evidence="7 8">
    <name type="scientific">Diaphorina citri</name>
    <name type="common">Asian citrus psyllid</name>
    <dbReference type="NCBI Taxonomy" id="121845"/>
    <lineage>
        <taxon>Eukaryota</taxon>
        <taxon>Metazoa</taxon>
        <taxon>Ecdysozoa</taxon>
        <taxon>Arthropoda</taxon>
        <taxon>Hexapoda</taxon>
        <taxon>Insecta</taxon>
        <taxon>Pterygota</taxon>
        <taxon>Neoptera</taxon>
        <taxon>Paraneoptera</taxon>
        <taxon>Hemiptera</taxon>
        <taxon>Sternorrhyncha</taxon>
        <taxon>Psylloidea</taxon>
        <taxon>Psyllidae</taxon>
        <taxon>Diaphorininae</taxon>
        <taxon>Diaphorina</taxon>
    </lineage>
</organism>
<protein>
    <submittedName>
        <fullName evidence="8">Uncharacterized protein LOC103506560</fullName>
    </submittedName>
</protein>
<sequence>MTKGTQLKFLLTLAHPSDGKNNHGKVKAITNTEKHTLRAVFKPKWYSNNITFPGVVDGKDRHYGEYIGFLLSLLLELYTVPVTLLRSFPMSHFLATASPRLNTTYFPGPHNTSCYMGKCLYCTRDEALIKLYAWEKFFTARVNRTRARELYYLKWRKYLDALCVYFWATTPVSMSLLTFSAYVMLGNPLTAATDMSNGRENVPISCVNYIDTDVPKTKTPALSDDKNGVQ</sequence>
<dbReference type="KEGG" id="dci:103506560"/>
<keyword evidence="1 6" id="KW-0812">Transmembrane</keyword>
<evidence type="ECO:0000256" key="1">
    <source>
        <dbReference type="ARBA" id="ARBA00022692"/>
    </source>
</evidence>
<accession>A0A3Q0J6Y3</accession>
<keyword evidence="7" id="KW-1185">Reference proteome</keyword>
<dbReference type="GO" id="GO:0016020">
    <property type="term" value="C:membrane"/>
    <property type="evidence" value="ECO:0007669"/>
    <property type="project" value="InterPro"/>
</dbReference>
<dbReference type="GO" id="GO:0005524">
    <property type="term" value="F:ATP binding"/>
    <property type="evidence" value="ECO:0007669"/>
    <property type="project" value="UniProtKB-KW"/>
</dbReference>
<proteinExistence type="predicted"/>
<dbReference type="PANTHER" id="PTHR24223">
    <property type="entry name" value="ATP-BINDING CASSETTE SUB-FAMILY C"/>
    <property type="match status" value="1"/>
</dbReference>
<feature type="transmembrane region" description="Helical" evidence="6">
    <location>
        <begin position="162"/>
        <end position="185"/>
    </location>
</feature>
<evidence type="ECO:0000313" key="7">
    <source>
        <dbReference type="Proteomes" id="UP000079169"/>
    </source>
</evidence>
<name>A0A3Q0J6Y3_DIACI</name>
<keyword evidence="4 6" id="KW-1133">Transmembrane helix</keyword>
<evidence type="ECO:0000313" key="8">
    <source>
        <dbReference type="RefSeq" id="XP_026684232.1"/>
    </source>
</evidence>
<dbReference type="PaxDb" id="121845-A0A3Q0J6Y3"/>
<keyword evidence="3" id="KW-0067">ATP-binding</keyword>
<dbReference type="InterPro" id="IPR036640">
    <property type="entry name" value="ABC1_TM_sf"/>
</dbReference>
<dbReference type="STRING" id="121845.A0A3Q0J6Y3"/>
<dbReference type="AlphaFoldDB" id="A0A3Q0J6Y3"/>
<reference evidence="8" key="1">
    <citation type="submission" date="2025-08" db="UniProtKB">
        <authorList>
            <consortium name="RefSeq"/>
        </authorList>
    </citation>
    <scope>IDENTIFICATION</scope>
</reference>
<dbReference type="InterPro" id="IPR050173">
    <property type="entry name" value="ABC_transporter_C-like"/>
</dbReference>
<evidence type="ECO:0000256" key="6">
    <source>
        <dbReference type="SAM" id="Phobius"/>
    </source>
</evidence>